<dbReference type="AlphaFoldDB" id="A0A553P0J0"/>
<gene>
    <name evidence="1" type="ORF">TCAL_10674</name>
</gene>
<comment type="caution">
    <text evidence="1">The sequence shown here is derived from an EMBL/GenBank/DDBJ whole genome shotgun (WGS) entry which is preliminary data.</text>
</comment>
<accession>A0A553P0J0</accession>
<protein>
    <submittedName>
        <fullName evidence="1">Uncharacterized protein</fullName>
    </submittedName>
</protein>
<reference evidence="1 2" key="1">
    <citation type="journal article" date="2018" name="Nat. Ecol. Evol.">
        <title>Genomic signatures of mitonuclear coevolution across populations of Tigriopus californicus.</title>
        <authorList>
            <person name="Barreto F.S."/>
            <person name="Watson E.T."/>
            <person name="Lima T.G."/>
            <person name="Willett C.S."/>
            <person name="Edmands S."/>
            <person name="Li W."/>
            <person name="Burton R.S."/>
        </authorList>
    </citation>
    <scope>NUCLEOTIDE SEQUENCE [LARGE SCALE GENOMIC DNA]</scope>
    <source>
        <strain evidence="1 2">San Diego</strain>
    </source>
</reference>
<keyword evidence="2" id="KW-1185">Reference proteome</keyword>
<evidence type="ECO:0000313" key="2">
    <source>
        <dbReference type="Proteomes" id="UP000318571"/>
    </source>
</evidence>
<proteinExistence type="predicted"/>
<name>A0A553P0J0_TIGCA</name>
<feature type="non-terminal residue" evidence="1">
    <location>
        <position position="33"/>
    </location>
</feature>
<dbReference type="Proteomes" id="UP000318571">
    <property type="component" value="Chromosome 9"/>
</dbReference>
<sequence length="33" mass="4007">MGEEVQGLHRKFDALKRFANQKKIRLPVEFEQY</sequence>
<evidence type="ECO:0000313" key="1">
    <source>
        <dbReference type="EMBL" id="TRY71203.1"/>
    </source>
</evidence>
<organism evidence="1 2">
    <name type="scientific">Tigriopus californicus</name>
    <name type="common">Marine copepod</name>
    <dbReference type="NCBI Taxonomy" id="6832"/>
    <lineage>
        <taxon>Eukaryota</taxon>
        <taxon>Metazoa</taxon>
        <taxon>Ecdysozoa</taxon>
        <taxon>Arthropoda</taxon>
        <taxon>Crustacea</taxon>
        <taxon>Multicrustacea</taxon>
        <taxon>Hexanauplia</taxon>
        <taxon>Copepoda</taxon>
        <taxon>Harpacticoida</taxon>
        <taxon>Harpacticidae</taxon>
        <taxon>Tigriopus</taxon>
    </lineage>
</organism>
<dbReference type="EMBL" id="VCGU01000009">
    <property type="protein sequence ID" value="TRY71203.1"/>
    <property type="molecule type" value="Genomic_DNA"/>
</dbReference>